<dbReference type="InterPro" id="IPR000971">
    <property type="entry name" value="Globin"/>
</dbReference>
<dbReference type="AlphaFoldDB" id="A0AAV5UF36"/>
<dbReference type="InterPro" id="IPR053341">
    <property type="entry name" value="Oxidative_stress_globin-like"/>
</dbReference>
<dbReference type="InterPro" id="IPR044399">
    <property type="entry name" value="Mb-like_M"/>
</dbReference>
<keyword evidence="1" id="KW-0561">Oxygen transport</keyword>
<dbReference type="PANTHER" id="PTHR47768">
    <property type="entry name" value="GLOBIN RELATED-RELATED"/>
    <property type="match status" value="1"/>
</dbReference>
<protein>
    <recommendedName>
        <fullName evidence="3">Globin domain-containing protein</fullName>
    </recommendedName>
</protein>
<feature type="region of interest" description="Disordered" evidence="2">
    <location>
        <begin position="318"/>
        <end position="338"/>
    </location>
</feature>
<evidence type="ECO:0000256" key="1">
    <source>
        <dbReference type="RuleBase" id="RU000356"/>
    </source>
</evidence>
<keyword evidence="1" id="KW-0479">Metal-binding</keyword>
<keyword evidence="1" id="KW-0349">Heme</keyword>
<evidence type="ECO:0000256" key="2">
    <source>
        <dbReference type="SAM" id="MobiDB-lite"/>
    </source>
</evidence>
<comment type="caution">
    <text evidence="4">The sequence shown here is derived from an EMBL/GenBank/DDBJ whole genome shotgun (WGS) entry which is preliminary data.</text>
</comment>
<gene>
    <name evidence="4" type="ORF">PENTCL1PPCAC_27728</name>
</gene>
<dbReference type="InterPro" id="IPR012292">
    <property type="entry name" value="Globin/Proto"/>
</dbReference>
<evidence type="ECO:0000259" key="3">
    <source>
        <dbReference type="PROSITE" id="PS01033"/>
    </source>
</evidence>
<organism evidence="4 5">
    <name type="scientific">Pristionchus entomophagus</name>
    <dbReference type="NCBI Taxonomy" id="358040"/>
    <lineage>
        <taxon>Eukaryota</taxon>
        <taxon>Metazoa</taxon>
        <taxon>Ecdysozoa</taxon>
        <taxon>Nematoda</taxon>
        <taxon>Chromadorea</taxon>
        <taxon>Rhabditida</taxon>
        <taxon>Rhabditina</taxon>
        <taxon>Diplogasteromorpha</taxon>
        <taxon>Diplogasteroidea</taxon>
        <taxon>Neodiplogasteridae</taxon>
        <taxon>Pristionchus</taxon>
    </lineage>
</organism>
<dbReference type="GO" id="GO:0019825">
    <property type="term" value="F:oxygen binding"/>
    <property type="evidence" value="ECO:0007669"/>
    <property type="project" value="InterPro"/>
</dbReference>
<dbReference type="InterPro" id="IPR009050">
    <property type="entry name" value="Globin-like_sf"/>
</dbReference>
<dbReference type="SUPFAM" id="SSF46458">
    <property type="entry name" value="Globin-like"/>
    <property type="match status" value="1"/>
</dbReference>
<evidence type="ECO:0000313" key="5">
    <source>
        <dbReference type="Proteomes" id="UP001432027"/>
    </source>
</evidence>
<keyword evidence="1" id="KW-0408">Iron</keyword>
<reference evidence="4" key="1">
    <citation type="submission" date="2023-10" db="EMBL/GenBank/DDBJ databases">
        <title>Genome assembly of Pristionchus species.</title>
        <authorList>
            <person name="Yoshida K."/>
            <person name="Sommer R.J."/>
        </authorList>
    </citation>
    <scope>NUCLEOTIDE SEQUENCE</scope>
    <source>
        <strain evidence="4">RS0144</strain>
    </source>
</reference>
<dbReference type="Pfam" id="PF00042">
    <property type="entry name" value="Globin"/>
    <property type="match status" value="1"/>
</dbReference>
<feature type="compositionally biased region" description="Basic and acidic residues" evidence="2">
    <location>
        <begin position="18"/>
        <end position="33"/>
    </location>
</feature>
<dbReference type="Proteomes" id="UP001432027">
    <property type="component" value="Unassembled WGS sequence"/>
</dbReference>
<keyword evidence="1" id="KW-0813">Transport</keyword>
<dbReference type="EMBL" id="BTSX01000006">
    <property type="protein sequence ID" value="GMT05554.1"/>
    <property type="molecule type" value="Genomic_DNA"/>
</dbReference>
<sequence>SCSMGNDSSKGCPASARHSSDLAGKRYKVDGGGRPRRKAHSTSHSPPRISRGSDDRFSVEPESTSPDEYSSSTRSNSDAAAAPGGEQIIVPRSEISFPSKTSEFDNQKHFMPRRDRLLIVKSWRKTQKTGAEHVGSKIFLRVLVFQPDIKAIFGLEKIPQGRLKYDPRFRQHALVYTKTFDYVVKNLEFPEKLEHHFDLLGRRHVQYQGRGFDPSFWETFAECMTQTAAEWDQHRHRPTTSAWRSLVSTIIMFMRRGFDDEIGRKKSTSIMRTGAVPTRKTSAYLPATPQQCPYSSSAHQTYTAQQAQDLYHQYTYTDQRRSSACPMEQRRSKSQTPY</sequence>
<dbReference type="Gene3D" id="1.10.490.10">
    <property type="entry name" value="Globins"/>
    <property type="match status" value="1"/>
</dbReference>
<keyword evidence="5" id="KW-1185">Reference proteome</keyword>
<feature type="region of interest" description="Disordered" evidence="2">
    <location>
        <begin position="1"/>
        <end position="88"/>
    </location>
</feature>
<dbReference type="GO" id="GO:0020037">
    <property type="term" value="F:heme binding"/>
    <property type="evidence" value="ECO:0007669"/>
    <property type="project" value="InterPro"/>
</dbReference>
<feature type="compositionally biased region" description="Polar residues" evidence="2">
    <location>
        <begin position="61"/>
        <end position="78"/>
    </location>
</feature>
<evidence type="ECO:0000313" key="4">
    <source>
        <dbReference type="EMBL" id="GMT05554.1"/>
    </source>
</evidence>
<feature type="non-terminal residue" evidence="4">
    <location>
        <position position="1"/>
    </location>
</feature>
<name>A0AAV5UF36_9BILA</name>
<dbReference type="GO" id="GO:0005344">
    <property type="term" value="F:oxygen carrier activity"/>
    <property type="evidence" value="ECO:0007669"/>
    <property type="project" value="UniProtKB-KW"/>
</dbReference>
<comment type="similarity">
    <text evidence="1">Belongs to the globin family.</text>
</comment>
<dbReference type="CDD" id="cd01040">
    <property type="entry name" value="Mb-like"/>
    <property type="match status" value="1"/>
</dbReference>
<dbReference type="PROSITE" id="PS01033">
    <property type="entry name" value="GLOBIN"/>
    <property type="match status" value="1"/>
</dbReference>
<feature type="domain" description="Globin" evidence="3">
    <location>
        <begin position="110"/>
        <end position="259"/>
    </location>
</feature>
<accession>A0AAV5UF36</accession>
<proteinExistence type="inferred from homology"/>
<dbReference type="PANTHER" id="PTHR47768:SF2">
    <property type="entry name" value="GLOBIN-RELATED"/>
    <property type="match status" value="1"/>
</dbReference>